<evidence type="ECO:0000313" key="3">
    <source>
        <dbReference type="Proteomes" id="UP001215280"/>
    </source>
</evidence>
<comment type="caution">
    <text evidence="2">The sequence shown here is derived from an EMBL/GenBank/DDBJ whole genome shotgun (WGS) entry which is preliminary data.</text>
</comment>
<reference evidence="2" key="1">
    <citation type="submission" date="2023-03" db="EMBL/GenBank/DDBJ databases">
        <title>Massive genome expansion in bonnet fungi (Mycena s.s.) driven by repeated elements and novel gene families across ecological guilds.</title>
        <authorList>
            <consortium name="Lawrence Berkeley National Laboratory"/>
            <person name="Harder C.B."/>
            <person name="Miyauchi S."/>
            <person name="Viragh M."/>
            <person name="Kuo A."/>
            <person name="Thoen E."/>
            <person name="Andreopoulos B."/>
            <person name="Lu D."/>
            <person name="Skrede I."/>
            <person name="Drula E."/>
            <person name="Henrissat B."/>
            <person name="Morin E."/>
            <person name="Kohler A."/>
            <person name="Barry K."/>
            <person name="LaButti K."/>
            <person name="Morin E."/>
            <person name="Salamov A."/>
            <person name="Lipzen A."/>
            <person name="Mereny Z."/>
            <person name="Hegedus B."/>
            <person name="Baldrian P."/>
            <person name="Stursova M."/>
            <person name="Weitz H."/>
            <person name="Taylor A."/>
            <person name="Grigoriev I.V."/>
            <person name="Nagy L.G."/>
            <person name="Martin F."/>
            <person name="Kauserud H."/>
        </authorList>
    </citation>
    <scope>NUCLEOTIDE SEQUENCE</scope>
    <source>
        <strain evidence="2">CBHHK188m</strain>
    </source>
</reference>
<organism evidence="2 3">
    <name type="scientific">Mycena maculata</name>
    <dbReference type="NCBI Taxonomy" id="230809"/>
    <lineage>
        <taxon>Eukaryota</taxon>
        <taxon>Fungi</taxon>
        <taxon>Dikarya</taxon>
        <taxon>Basidiomycota</taxon>
        <taxon>Agaricomycotina</taxon>
        <taxon>Agaricomycetes</taxon>
        <taxon>Agaricomycetidae</taxon>
        <taxon>Agaricales</taxon>
        <taxon>Marasmiineae</taxon>
        <taxon>Mycenaceae</taxon>
        <taxon>Mycena</taxon>
    </lineage>
</organism>
<feature type="region of interest" description="Disordered" evidence="1">
    <location>
        <begin position="240"/>
        <end position="260"/>
    </location>
</feature>
<keyword evidence="3" id="KW-1185">Reference proteome</keyword>
<feature type="compositionally biased region" description="Low complexity" evidence="1">
    <location>
        <begin position="240"/>
        <end position="253"/>
    </location>
</feature>
<dbReference type="Proteomes" id="UP001215280">
    <property type="component" value="Unassembled WGS sequence"/>
</dbReference>
<protein>
    <submittedName>
        <fullName evidence="2">Uncharacterized protein</fullName>
    </submittedName>
</protein>
<evidence type="ECO:0000313" key="2">
    <source>
        <dbReference type="EMBL" id="KAJ7757340.1"/>
    </source>
</evidence>
<dbReference type="EMBL" id="JARJLG010000058">
    <property type="protein sequence ID" value="KAJ7757340.1"/>
    <property type="molecule type" value="Genomic_DNA"/>
</dbReference>
<feature type="compositionally biased region" description="Basic and acidic residues" evidence="1">
    <location>
        <begin position="1"/>
        <end position="13"/>
    </location>
</feature>
<proteinExistence type="predicted"/>
<evidence type="ECO:0000256" key="1">
    <source>
        <dbReference type="SAM" id="MobiDB-lite"/>
    </source>
</evidence>
<sequence>MHRGPDGSTHDLARMATQSSHPNGKGKTRGANILFTACNMDCRASIIKDQCIGRVKKHPRNIPLRPEWHQEGGIARGSLHEFARKIPFNSGPRHYKFHNYFLYIRWFRRDETEECPRVKYLGTPETDAFYWPPMNAHKVNGPNGIQQEYKRSFCLLYRVQTWTNFDMAWDDTKEMCLKLGGKRPALCEGVISGVMQDNDFRIQSGREGGQDAHAVRQTPAAAYALAPLDPIVRIDADTASTPPRARPAAPTTPHITQTVPPRVIPPRALAEMPTKILVRGTQTAGSDSGGTTGMALACISLRTPSPPTTRNDRKTNPARAHIEQAIRYCEAPEEREGCAIDMAGARKPVTDAHGPNSERRLTYTLIQLDPASVSSDRMKMKMNVQSALMKNSVEGYDTNGLKMKLKMKMKINVKGTTPWPPILSTLYAACGTTEWPENGSQSSDRVKIENEDEDENKLQLG</sequence>
<feature type="region of interest" description="Disordered" evidence="1">
    <location>
        <begin position="1"/>
        <end position="28"/>
    </location>
</feature>
<feature type="region of interest" description="Disordered" evidence="1">
    <location>
        <begin position="434"/>
        <end position="461"/>
    </location>
</feature>
<name>A0AAD7NDE6_9AGAR</name>
<accession>A0AAD7NDE6</accession>
<dbReference type="AlphaFoldDB" id="A0AAD7NDE6"/>
<gene>
    <name evidence="2" type="ORF">DFH07DRAFT_1025387</name>
</gene>